<evidence type="ECO:0000313" key="7">
    <source>
        <dbReference type="EMBL" id="GIO29173.1"/>
    </source>
</evidence>
<dbReference type="Pfam" id="PF02457">
    <property type="entry name" value="DAC"/>
    <property type="match status" value="1"/>
</dbReference>
<dbReference type="AlphaFoldDB" id="A0A920C8W6"/>
<dbReference type="PANTHER" id="PTHR34185:SF2">
    <property type="entry name" value="CYCLIC DI-AMP SYNTHASE CDAS"/>
    <property type="match status" value="1"/>
</dbReference>
<evidence type="ECO:0000256" key="2">
    <source>
        <dbReference type="ARBA" id="ARBA00022679"/>
    </source>
</evidence>
<evidence type="ECO:0000259" key="6">
    <source>
        <dbReference type="PROSITE" id="PS51794"/>
    </source>
</evidence>
<evidence type="ECO:0000256" key="5">
    <source>
        <dbReference type="ARBA" id="ARBA00022840"/>
    </source>
</evidence>
<reference evidence="7" key="1">
    <citation type="submission" date="2021-03" db="EMBL/GenBank/DDBJ databases">
        <title>Antimicrobial resistance genes in bacteria isolated from Japanese honey, and their potential for conferring macrolide and lincosamide resistance in the American foulbrood pathogen Paenibacillus larvae.</title>
        <authorList>
            <person name="Okamoto M."/>
            <person name="Kumagai M."/>
            <person name="Kanamori H."/>
            <person name="Takamatsu D."/>
        </authorList>
    </citation>
    <scope>NUCLEOTIDE SEQUENCE</scope>
    <source>
        <strain evidence="7">J2TS6</strain>
    </source>
</reference>
<dbReference type="InterPro" id="IPR050338">
    <property type="entry name" value="DisA"/>
</dbReference>
<dbReference type="Gene3D" id="3.40.1700.10">
    <property type="entry name" value="DNA integrity scanning protein, DisA, N-terminal domain"/>
    <property type="match status" value="1"/>
</dbReference>
<dbReference type="RefSeq" id="WP_160042186.1">
    <property type="nucleotide sequence ID" value="NZ_BORQ01000001.1"/>
</dbReference>
<protein>
    <recommendedName>
        <fullName evidence="6">DAC domain-containing protein</fullName>
    </recommendedName>
</protein>
<gene>
    <name evidence="7" type="ORF">J2TS6_03140</name>
</gene>
<keyword evidence="4" id="KW-0547">Nucleotide-binding</keyword>
<dbReference type="EMBL" id="BORQ01000001">
    <property type="protein sequence ID" value="GIO29173.1"/>
    <property type="molecule type" value="Genomic_DNA"/>
</dbReference>
<keyword evidence="5" id="KW-0067">ATP-binding</keyword>
<comment type="caution">
    <text evidence="7">The sequence shown here is derived from an EMBL/GenBank/DDBJ whole genome shotgun (WGS) entry which is preliminary data.</text>
</comment>
<evidence type="ECO:0000256" key="4">
    <source>
        <dbReference type="ARBA" id="ARBA00022741"/>
    </source>
</evidence>
<proteinExistence type="predicted"/>
<keyword evidence="3" id="KW-0548">Nucleotidyltransferase</keyword>
<dbReference type="GO" id="GO:0004016">
    <property type="term" value="F:adenylate cyclase activity"/>
    <property type="evidence" value="ECO:0007669"/>
    <property type="project" value="TreeGrafter"/>
</dbReference>
<dbReference type="Pfam" id="PF10372">
    <property type="entry name" value="CdaS_N"/>
    <property type="match status" value="1"/>
</dbReference>
<dbReference type="PANTHER" id="PTHR34185">
    <property type="entry name" value="DIADENYLATE CYCLASE"/>
    <property type="match status" value="1"/>
</dbReference>
<dbReference type="InterPro" id="IPR019457">
    <property type="entry name" value="CdaS_N"/>
</dbReference>
<dbReference type="GO" id="GO:0005524">
    <property type="term" value="F:ATP binding"/>
    <property type="evidence" value="ECO:0007669"/>
    <property type="project" value="UniProtKB-KW"/>
</dbReference>
<name>A0A920C8W6_9BACL</name>
<organism evidence="7 8">
    <name type="scientific">Paenibacillus albilobatus</name>
    <dbReference type="NCBI Taxonomy" id="2716884"/>
    <lineage>
        <taxon>Bacteria</taxon>
        <taxon>Bacillati</taxon>
        <taxon>Bacillota</taxon>
        <taxon>Bacilli</taxon>
        <taxon>Bacillales</taxon>
        <taxon>Paenibacillaceae</taxon>
        <taxon>Paenibacillus</taxon>
    </lineage>
</organism>
<dbReference type="InterPro" id="IPR036888">
    <property type="entry name" value="DNA_integrity_DisA_N_sf"/>
</dbReference>
<dbReference type="Proteomes" id="UP000679779">
    <property type="component" value="Unassembled WGS sequence"/>
</dbReference>
<dbReference type="InterPro" id="IPR003390">
    <property type="entry name" value="DNA_integrity_scan_DisA_N"/>
</dbReference>
<evidence type="ECO:0000256" key="1">
    <source>
        <dbReference type="ARBA" id="ARBA00000877"/>
    </source>
</evidence>
<dbReference type="Gene3D" id="1.10.287.770">
    <property type="entry name" value="YojJ-like"/>
    <property type="match status" value="1"/>
</dbReference>
<comment type="catalytic activity">
    <reaction evidence="1">
        <text>2 ATP = 3',3'-c-di-AMP + 2 diphosphate</text>
        <dbReference type="Rhea" id="RHEA:35655"/>
        <dbReference type="ChEBI" id="CHEBI:30616"/>
        <dbReference type="ChEBI" id="CHEBI:33019"/>
        <dbReference type="ChEBI" id="CHEBI:71500"/>
        <dbReference type="EC" id="2.7.7.85"/>
    </reaction>
</comment>
<evidence type="ECO:0000313" key="8">
    <source>
        <dbReference type="Proteomes" id="UP000679779"/>
    </source>
</evidence>
<dbReference type="GO" id="GO:0106408">
    <property type="term" value="F:diadenylate cyclase activity"/>
    <property type="evidence" value="ECO:0007669"/>
    <property type="project" value="UniProtKB-EC"/>
</dbReference>
<feature type="domain" description="DAC" evidence="6">
    <location>
        <begin position="46"/>
        <end position="204"/>
    </location>
</feature>
<sequence>MIKKNCQNDPTLLHEEMTKQLHHIAGMLQDSISAFGQNDIRILNDLEEISKEFAELETLVSTYFLNCLLSEYTSSSSELSRAVHRMSLKGQEALIVLEKSDPVAPYIKGGTAINAQISSPLLESIFHPGSRLQSGAVLIQADKVVSAGNMLPVTEQIFWDRLFDINEASAVGLSERCDALILLVSGKGATSFCLDGNIYPFSTA</sequence>
<keyword evidence="2" id="KW-0808">Transferase</keyword>
<keyword evidence="8" id="KW-1185">Reference proteome</keyword>
<dbReference type="PROSITE" id="PS51794">
    <property type="entry name" value="DAC"/>
    <property type="match status" value="1"/>
</dbReference>
<dbReference type="SUPFAM" id="SSF143597">
    <property type="entry name" value="YojJ-like"/>
    <property type="match status" value="1"/>
</dbReference>
<accession>A0A920C8W6</accession>
<evidence type="ECO:0000256" key="3">
    <source>
        <dbReference type="ARBA" id="ARBA00022695"/>
    </source>
</evidence>